<dbReference type="EMBL" id="JAGGKX010000013">
    <property type="protein sequence ID" value="MBP1970451.1"/>
    <property type="molecule type" value="Genomic_DNA"/>
</dbReference>
<name>A0ABS4IJ35_9BACI</name>
<reference evidence="2 3" key="1">
    <citation type="submission" date="2021-03" db="EMBL/GenBank/DDBJ databases">
        <title>Genomic Encyclopedia of Type Strains, Phase IV (KMG-IV): sequencing the most valuable type-strain genomes for metagenomic binning, comparative biology and taxonomic classification.</title>
        <authorList>
            <person name="Goeker M."/>
        </authorList>
    </citation>
    <scope>NUCLEOTIDE SEQUENCE [LARGE SCALE GENOMIC DNA]</scope>
    <source>
        <strain evidence="2 3">DSM 25609</strain>
    </source>
</reference>
<dbReference type="Proteomes" id="UP001519345">
    <property type="component" value="Unassembled WGS sequence"/>
</dbReference>
<comment type="caution">
    <text evidence="2">The sequence shown here is derived from an EMBL/GenBank/DDBJ whole genome shotgun (WGS) entry which is preliminary data.</text>
</comment>
<evidence type="ECO:0000313" key="3">
    <source>
        <dbReference type="Proteomes" id="UP001519345"/>
    </source>
</evidence>
<keyword evidence="1" id="KW-0472">Membrane</keyword>
<keyword evidence="1" id="KW-0812">Transmembrane</keyword>
<organism evidence="2 3">
    <name type="scientific">Virgibacillus natechei</name>
    <dbReference type="NCBI Taxonomy" id="1216297"/>
    <lineage>
        <taxon>Bacteria</taxon>
        <taxon>Bacillati</taxon>
        <taxon>Bacillota</taxon>
        <taxon>Bacilli</taxon>
        <taxon>Bacillales</taxon>
        <taxon>Bacillaceae</taxon>
        <taxon>Virgibacillus</taxon>
    </lineage>
</organism>
<evidence type="ECO:0000256" key="1">
    <source>
        <dbReference type="SAM" id="Phobius"/>
    </source>
</evidence>
<protein>
    <submittedName>
        <fullName evidence="2">Uncharacterized protein</fullName>
    </submittedName>
</protein>
<evidence type="ECO:0000313" key="2">
    <source>
        <dbReference type="EMBL" id="MBP1970451.1"/>
    </source>
</evidence>
<keyword evidence="1" id="KW-1133">Transmembrane helix</keyword>
<gene>
    <name evidence="2" type="ORF">J2Z83_002572</name>
</gene>
<keyword evidence="3" id="KW-1185">Reference proteome</keyword>
<proteinExistence type="predicted"/>
<accession>A0ABS4IJ35</accession>
<feature type="transmembrane region" description="Helical" evidence="1">
    <location>
        <begin position="12"/>
        <end position="29"/>
    </location>
</feature>
<sequence>MWESMLGRLPQNLVIVCTVLTFLVPYSVYKINQKLHKYGDPPWKKDDKKDGK</sequence>